<evidence type="ECO:0000313" key="2">
    <source>
        <dbReference type="EMBL" id="KAF9471959.1"/>
    </source>
</evidence>
<proteinExistence type="predicted"/>
<dbReference type="PANTHER" id="PTHR10622:SF10">
    <property type="entry name" value="HET DOMAIN-CONTAINING PROTEIN"/>
    <property type="match status" value="1"/>
</dbReference>
<sequence>MYGDWKTGKLNSSSPGYHKIVNFCRSAWTNHGLAFGWMDTVCINKESSAELDEFIRSMYKWYERAAACIIYLAETQYIADIHLDRWFTHGWTFQELLAPNYVKFYNQDWQCFRSSRSQAIVSQITKATTITDRELSRIHLAPLSRRMQLAAAREVTHEEDTAYSLMGIFNVSIAPVYGKGAERSFARLLHEILNTTSE</sequence>
<evidence type="ECO:0000259" key="1">
    <source>
        <dbReference type="Pfam" id="PF06985"/>
    </source>
</evidence>
<dbReference type="AlphaFoldDB" id="A0A9P5YNR9"/>
<dbReference type="InterPro" id="IPR010730">
    <property type="entry name" value="HET"/>
</dbReference>
<dbReference type="Pfam" id="PF06985">
    <property type="entry name" value="HET"/>
    <property type="match status" value="1"/>
</dbReference>
<reference evidence="2" key="1">
    <citation type="submission" date="2020-11" db="EMBL/GenBank/DDBJ databases">
        <authorList>
            <consortium name="DOE Joint Genome Institute"/>
            <person name="Ahrendt S."/>
            <person name="Riley R."/>
            <person name="Andreopoulos W."/>
            <person name="Labutti K."/>
            <person name="Pangilinan J."/>
            <person name="Ruiz-Duenas F.J."/>
            <person name="Barrasa J.M."/>
            <person name="Sanchez-Garcia M."/>
            <person name="Camarero S."/>
            <person name="Miyauchi S."/>
            <person name="Serrano A."/>
            <person name="Linde D."/>
            <person name="Babiker R."/>
            <person name="Drula E."/>
            <person name="Ayuso-Fernandez I."/>
            <person name="Pacheco R."/>
            <person name="Padilla G."/>
            <person name="Ferreira P."/>
            <person name="Barriuso J."/>
            <person name="Kellner H."/>
            <person name="Castanera R."/>
            <person name="Alfaro M."/>
            <person name="Ramirez L."/>
            <person name="Pisabarro A.G."/>
            <person name="Kuo A."/>
            <person name="Tritt A."/>
            <person name="Lipzen A."/>
            <person name="He G."/>
            <person name="Yan M."/>
            <person name="Ng V."/>
            <person name="Cullen D."/>
            <person name="Martin F."/>
            <person name="Rosso M.-N."/>
            <person name="Henrissat B."/>
            <person name="Hibbett D."/>
            <person name="Martinez A.T."/>
            <person name="Grigoriev I.V."/>
        </authorList>
    </citation>
    <scope>NUCLEOTIDE SEQUENCE</scope>
    <source>
        <strain evidence="2">CIRM-BRFM 674</strain>
    </source>
</reference>
<evidence type="ECO:0000313" key="3">
    <source>
        <dbReference type="Proteomes" id="UP000807469"/>
    </source>
</evidence>
<feature type="non-terminal residue" evidence="2">
    <location>
        <position position="198"/>
    </location>
</feature>
<dbReference type="OrthoDB" id="674604at2759"/>
<feature type="domain" description="Heterokaryon incompatibility" evidence="1">
    <location>
        <begin position="31"/>
        <end position="76"/>
    </location>
</feature>
<organism evidence="2 3">
    <name type="scientific">Pholiota conissans</name>
    <dbReference type="NCBI Taxonomy" id="109636"/>
    <lineage>
        <taxon>Eukaryota</taxon>
        <taxon>Fungi</taxon>
        <taxon>Dikarya</taxon>
        <taxon>Basidiomycota</taxon>
        <taxon>Agaricomycotina</taxon>
        <taxon>Agaricomycetes</taxon>
        <taxon>Agaricomycetidae</taxon>
        <taxon>Agaricales</taxon>
        <taxon>Agaricineae</taxon>
        <taxon>Strophariaceae</taxon>
        <taxon>Pholiota</taxon>
    </lineage>
</organism>
<name>A0A9P5YNR9_9AGAR</name>
<dbReference type="PANTHER" id="PTHR10622">
    <property type="entry name" value="HET DOMAIN-CONTAINING PROTEIN"/>
    <property type="match status" value="1"/>
</dbReference>
<dbReference type="Proteomes" id="UP000807469">
    <property type="component" value="Unassembled WGS sequence"/>
</dbReference>
<dbReference type="EMBL" id="MU155597">
    <property type="protein sequence ID" value="KAF9471959.1"/>
    <property type="molecule type" value="Genomic_DNA"/>
</dbReference>
<keyword evidence="3" id="KW-1185">Reference proteome</keyword>
<gene>
    <name evidence="2" type="ORF">BDN70DRAFT_819349</name>
</gene>
<comment type="caution">
    <text evidence="2">The sequence shown here is derived from an EMBL/GenBank/DDBJ whole genome shotgun (WGS) entry which is preliminary data.</text>
</comment>
<accession>A0A9P5YNR9</accession>
<protein>
    <recommendedName>
        <fullName evidence="1">Heterokaryon incompatibility domain-containing protein</fullName>
    </recommendedName>
</protein>